<evidence type="ECO:0000313" key="4">
    <source>
        <dbReference type="Proteomes" id="UP001465976"/>
    </source>
</evidence>
<feature type="compositionally biased region" description="Acidic residues" evidence="2">
    <location>
        <begin position="467"/>
        <end position="477"/>
    </location>
</feature>
<evidence type="ECO:0000313" key="3">
    <source>
        <dbReference type="EMBL" id="KAL0566289.1"/>
    </source>
</evidence>
<keyword evidence="1" id="KW-0175">Coiled coil</keyword>
<sequence length="938" mass="107058">MARPCIPRGFVPPKASSTAADYSLIPTKRPHQRSLRDPPLVYLANGQALTQDPALPTKPGQIGVREPPLVDLPLIANPTARAVNTNEANKDAEVVGALWSESTDHWTPHVSKRNKQAQRWTTTVLPRLILPYMELLWETDKLHLDSNPKDWPCSCGGRGFRMLKIVVVRFARLTEINLEVCDSTSAGEQLVQMGLFPCAPCYPTLAVDIRVLEFVEGLFLHVAPNHRAWCDTVTEFLDNQGYRMRGQDPLRRRFSNAFQWYTSLKLASKEVVDRVLSQCREDLYSSDSGAEATSSDDGDSITFSPGSSRPSSLAGAYEYPPESSPPSSRPTSPLEEALEDQREARQSRSPSPEDDEEPTGKQACFGEKSKILTRPSKYLRSRCPTCYGGWDPSRPNELDFDAIVCIDACFTQKHNKTCGRDPLKKHPETKFISEEELRAAEDYVESIRPSESKSKQGTKANQTASDREEEEGEEDGYEGTMKFYQRIYTLDCQVAHDDRESLKELGEWLARKLTDARGAKIQGQRDMGASGRSEAFLRQQWEEQRTEQTKPLPKKSNALGKKAVQEVMRLRTSLDLLEQKCRELEEVVMSLDVDDWQYDQAVEELPEIKDKLVEARKKLKAKERLLGVKDTQAVRHLQNSPFLREQMKALALKTRLVALLRARKFQRDRLERSFRKNSNEAKLHTQIAQSVKRKDPGIQKVARSYNALVKKLKDMIRRKNCPRHATAPREIPMEKLFALDVDDEIWEDAGLTEEWDRPDLPLWLADDNVRMGIRAMLQHDRAEEEIARLMVERDAMQMWFAEEWAIVLEAIERTTHPDIRFQLDQRKQDLLRLCVVWMLHVGRLTPSSGVPEWGPTEQELAAARRDMKAELLLKEPSRHEHLSDSLWQSGSLEAGEDLDADDDEEEDVYGDEYDEDVNTIETFDIVDDHEPPEEANDD</sequence>
<feature type="region of interest" description="Disordered" evidence="2">
    <location>
        <begin position="443"/>
        <end position="478"/>
    </location>
</feature>
<feature type="compositionally biased region" description="Acidic residues" evidence="2">
    <location>
        <begin position="894"/>
        <end position="917"/>
    </location>
</feature>
<comment type="caution">
    <text evidence="3">The sequence shown here is derived from an EMBL/GenBank/DDBJ whole genome shotgun (WGS) entry which is preliminary data.</text>
</comment>
<proteinExistence type="predicted"/>
<protein>
    <recommendedName>
        <fullName evidence="5">CxC1-like cysteine cluster associated with KDZ transposases domain-containing protein</fullName>
    </recommendedName>
</protein>
<feature type="region of interest" description="Disordered" evidence="2">
    <location>
        <begin position="286"/>
        <end position="362"/>
    </location>
</feature>
<gene>
    <name evidence="3" type="ORF">V5O48_015730</name>
</gene>
<dbReference type="Proteomes" id="UP001465976">
    <property type="component" value="Unassembled WGS sequence"/>
</dbReference>
<name>A0ABR3ETP2_9AGAR</name>
<accession>A0ABR3ETP2</accession>
<evidence type="ECO:0000256" key="2">
    <source>
        <dbReference type="SAM" id="MobiDB-lite"/>
    </source>
</evidence>
<evidence type="ECO:0008006" key="5">
    <source>
        <dbReference type="Google" id="ProtNLM"/>
    </source>
</evidence>
<organism evidence="3 4">
    <name type="scientific">Marasmius crinis-equi</name>
    <dbReference type="NCBI Taxonomy" id="585013"/>
    <lineage>
        <taxon>Eukaryota</taxon>
        <taxon>Fungi</taxon>
        <taxon>Dikarya</taxon>
        <taxon>Basidiomycota</taxon>
        <taxon>Agaricomycotina</taxon>
        <taxon>Agaricomycetes</taxon>
        <taxon>Agaricomycetidae</taxon>
        <taxon>Agaricales</taxon>
        <taxon>Marasmiineae</taxon>
        <taxon>Marasmiaceae</taxon>
        <taxon>Marasmius</taxon>
    </lineage>
</organism>
<dbReference type="PANTHER" id="PTHR33096">
    <property type="entry name" value="CXC2 DOMAIN-CONTAINING PROTEIN"/>
    <property type="match status" value="1"/>
</dbReference>
<feature type="coiled-coil region" evidence="1">
    <location>
        <begin position="567"/>
        <end position="625"/>
    </location>
</feature>
<feature type="compositionally biased region" description="Polar residues" evidence="2">
    <location>
        <begin position="300"/>
        <end position="311"/>
    </location>
</feature>
<dbReference type="EMBL" id="JBAHYK010001946">
    <property type="protein sequence ID" value="KAL0566289.1"/>
    <property type="molecule type" value="Genomic_DNA"/>
</dbReference>
<feature type="compositionally biased region" description="Polar residues" evidence="2">
    <location>
        <begin position="455"/>
        <end position="464"/>
    </location>
</feature>
<feature type="region of interest" description="Disordered" evidence="2">
    <location>
        <begin position="882"/>
        <end position="917"/>
    </location>
</feature>
<keyword evidence="4" id="KW-1185">Reference proteome</keyword>
<evidence type="ECO:0000256" key="1">
    <source>
        <dbReference type="SAM" id="Coils"/>
    </source>
</evidence>
<reference evidence="3 4" key="1">
    <citation type="submission" date="2024-02" db="EMBL/GenBank/DDBJ databases">
        <title>A draft genome for the cacao thread blight pathogen Marasmius crinis-equi.</title>
        <authorList>
            <person name="Cohen S.P."/>
            <person name="Baruah I.K."/>
            <person name="Amoako-Attah I."/>
            <person name="Bukari Y."/>
            <person name="Meinhardt L.W."/>
            <person name="Bailey B.A."/>
        </authorList>
    </citation>
    <scope>NUCLEOTIDE SEQUENCE [LARGE SCALE GENOMIC DNA]</scope>
    <source>
        <strain evidence="3 4">GH-76</strain>
    </source>
</reference>
<dbReference type="PANTHER" id="PTHR33096:SF1">
    <property type="entry name" value="CXC1-LIKE CYSTEINE CLUSTER ASSOCIATED WITH KDZ TRANSPOSASES DOMAIN-CONTAINING PROTEIN"/>
    <property type="match status" value="1"/>
</dbReference>